<reference evidence="2 3" key="1">
    <citation type="journal article" date="2020" name="bioRxiv">
        <title>Whole genome comparisons of ergot fungi reveals the divergence and evolution of species within the genus Claviceps are the result of varying mechanisms driving genome evolution and host range expansion.</title>
        <authorList>
            <person name="Wyka S.A."/>
            <person name="Mondo S.J."/>
            <person name="Liu M."/>
            <person name="Dettman J."/>
            <person name="Nalam V."/>
            <person name="Broders K.D."/>
        </authorList>
    </citation>
    <scope>NUCLEOTIDE SEQUENCE [LARGE SCALE GENOMIC DNA]</scope>
    <source>
        <strain evidence="2 3">CCC 1485</strain>
    </source>
</reference>
<dbReference type="AlphaFoldDB" id="A0A9P7ME58"/>
<keyword evidence="3" id="KW-1185">Reference proteome</keyword>
<sequence>MGSTLASRTGTVFPLFDGQASINPGPYEGIRGSYRGATGELQGNYKGRYRGRRSFVGAKQTPDGNPVPRSAGPKPGSLSELRSLGSPRALGECCQPPPVTGKTLWSGGGLSPLSPFQSLRFLAFPAFFFLAFCSTHQTFNARLGQTSLHNSDCISNSLQITHARIEDTESDETVSSSFVELLVRTQEPPRTALTVIFTTLNRE</sequence>
<dbReference type="EMBL" id="SRPO01000129">
    <property type="protein sequence ID" value="KAG5939538.1"/>
    <property type="molecule type" value="Genomic_DNA"/>
</dbReference>
<evidence type="ECO:0000256" key="1">
    <source>
        <dbReference type="SAM" id="MobiDB-lite"/>
    </source>
</evidence>
<dbReference type="OrthoDB" id="10407913at2759"/>
<comment type="caution">
    <text evidence="2">The sequence shown here is derived from an EMBL/GenBank/DDBJ whole genome shotgun (WGS) entry which is preliminary data.</text>
</comment>
<organism evidence="2 3">
    <name type="scientific">Claviceps pazoutovae</name>
    <dbReference type="NCBI Taxonomy" id="1649127"/>
    <lineage>
        <taxon>Eukaryota</taxon>
        <taxon>Fungi</taxon>
        <taxon>Dikarya</taxon>
        <taxon>Ascomycota</taxon>
        <taxon>Pezizomycotina</taxon>
        <taxon>Sordariomycetes</taxon>
        <taxon>Hypocreomycetidae</taxon>
        <taxon>Hypocreales</taxon>
        <taxon>Clavicipitaceae</taxon>
        <taxon>Claviceps</taxon>
    </lineage>
</organism>
<name>A0A9P7ME58_9HYPO</name>
<evidence type="ECO:0000313" key="2">
    <source>
        <dbReference type="EMBL" id="KAG5939538.1"/>
    </source>
</evidence>
<proteinExistence type="predicted"/>
<dbReference type="Proteomes" id="UP000706124">
    <property type="component" value="Unassembled WGS sequence"/>
</dbReference>
<gene>
    <name evidence="2" type="ORF">E4U60_000815</name>
</gene>
<protein>
    <submittedName>
        <fullName evidence="2">Uncharacterized protein</fullName>
    </submittedName>
</protein>
<feature type="region of interest" description="Disordered" evidence="1">
    <location>
        <begin position="56"/>
        <end position="82"/>
    </location>
</feature>
<evidence type="ECO:0000313" key="3">
    <source>
        <dbReference type="Proteomes" id="UP000706124"/>
    </source>
</evidence>
<accession>A0A9P7ME58</accession>